<dbReference type="PROSITE" id="PS00211">
    <property type="entry name" value="ABC_TRANSPORTER_1"/>
    <property type="match status" value="1"/>
</dbReference>
<dbReference type="PANTHER" id="PTHR42855:SF2">
    <property type="entry name" value="DRUG RESISTANCE ABC TRANSPORTER,ATP-BINDING PROTEIN"/>
    <property type="match status" value="1"/>
</dbReference>
<reference evidence="4" key="1">
    <citation type="journal article" date="2020" name="Microbiol. Resour. Announc.">
        <title>Complete Genome Sequence of Novel Psychrotolerant Legionella Strain TUM19329, Isolated from Antarctic Lake Sediment.</title>
        <authorList>
            <person name="Shimada S."/>
            <person name="Nakai R."/>
            <person name="Aoki K."/>
            <person name="Shimoeda N."/>
            <person name="Ohno G."/>
            <person name="Miyazaki Y."/>
            <person name="Kudoh S."/>
            <person name="Imura S."/>
            <person name="Watanabe K."/>
            <person name="Ishii Y."/>
            <person name="Tateda K."/>
        </authorList>
    </citation>
    <scope>NUCLEOTIDE SEQUENCE [LARGE SCALE GENOMIC DNA]</scope>
    <source>
        <strain evidence="4">TUM19329</strain>
    </source>
</reference>
<dbReference type="PROSITE" id="PS50893">
    <property type="entry name" value="ABC_TRANSPORTER_2"/>
    <property type="match status" value="1"/>
</dbReference>
<sequence length="238" mass="27077">MGSTIIFKPYFNFHQKKPSGKSVINVESLHKRFDERVLLKDVSFTIQRNDKCAIVGPNGIGKSTLLKILLNELQPDFGNFEWSETVSVGYFAQDYRTQLSPEQTVWQWMEDNIAAPAQETRKVLGQVLFRGADVDKKIGLLSGGESARLIMAKLILEKHNVLIFDEPTNHLDLESIDALIEAIQQFSGAVLFVSHNRYFIDHISTRVLVLTEQYGVQNYLGNYNDYLEQFGKDYLAIA</sequence>
<dbReference type="InterPro" id="IPR017871">
    <property type="entry name" value="ABC_transporter-like_CS"/>
</dbReference>
<dbReference type="Pfam" id="PF00005">
    <property type="entry name" value="ABC_tran"/>
    <property type="match status" value="1"/>
</dbReference>
<keyword evidence="5" id="KW-1185">Reference proteome</keyword>
<dbReference type="InterPro" id="IPR003593">
    <property type="entry name" value="AAA+_ATPase"/>
</dbReference>
<dbReference type="GO" id="GO:0005524">
    <property type="term" value="F:ATP binding"/>
    <property type="evidence" value="ECO:0007669"/>
    <property type="project" value="UniProtKB-KW"/>
</dbReference>
<name>A0A6F8T405_9GAMM</name>
<gene>
    <name evidence="4" type="ORF">TUM19329_17760</name>
</gene>
<dbReference type="EMBL" id="AP022839">
    <property type="protein sequence ID" value="BCA95415.1"/>
    <property type="molecule type" value="Genomic_DNA"/>
</dbReference>
<keyword evidence="2" id="KW-0067">ATP-binding</keyword>
<evidence type="ECO:0000259" key="3">
    <source>
        <dbReference type="PROSITE" id="PS50893"/>
    </source>
</evidence>
<dbReference type="KEGG" id="lant:TUM19329_17760"/>
<dbReference type="Gene3D" id="3.40.50.300">
    <property type="entry name" value="P-loop containing nucleotide triphosphate hydrolases"/>
    <property type="match status" value="1"/>
</dbReference>
<dbReference type="SMART" id="SM00382">
    <property type="entry name" value="AAA"/>
    <property type="match status" value="1"/>
</dbReference>
<dbReference type="CDD" id="cd03221">
    <property type="entry name" value="ABCF_EF-3"/>
    <property type="match status" value="1"/>
</dbReference>
<evidence type="ECO:0000313" key="4">
    <source>
        <dbReference type="EMBL" id="BCA95415.1"/>
    </source>
</evidence>
<dbReference type="PANTHER" id="PTHR42855">
    <property type="entry name" value="ABC TRANSPORTER ATP-BINDING SUBUNIT"/>
    <property type="match status" value="1"/>
</dbReference>
<dbReference type="InterPro" id="IPR003439">
    <property type="entry name" value="ABC_transporter-like_ATP-bd"/>
</dbReference>
<protein>
    <recommendedName>
        <fullName evidence="3">ABC transporter domain-containing protein</fullName>
    </recommendedName>
</protein>
<feature type="domain" description="ABC transporter" evidence="3">
    <location>
        <begin position="24"/>
        <end position="237"/>
    </location>
</feature>
<evidence type="ECO:0000313" key="5">
    <source>
        <dbReference type="Proteomes" id="UP000502894"/>
    </source>
</evidence>
<dbReference type="SUPFAM" id="SSF52540">
    <property type="entry name" value="P-loop containing nucleoside triphosphate hydrolases"/>
    <property type="match status" value="1"/>
</dbReference>
<organism evidence="4 5">
    <name type="scientific">Legionella antarctica</name>
    <dbReference type="NCBI Taxonomy" id="2708020"/>
    <lineage>
        <taxon>Bacteria</taxon>
        <taxon>Pseudomonadati</taxon>
        <taxon>Pseudomonadota</taxon>
        <taxon>Gammaproteobacteria</taxon>
        <taxon>Legionellales</taxon>
        <taxon>Legionellaceae</taxon>
        <taxon>Legionella</taxon>
    </lineage>
</organism>
<dbReference type="Proteomes" id="UP000502894">
    <property type="component" value="Chromosome"/>
</dbReference>
<proteinExistence type="predicted"/>
<dbReference type="InterPro" id="IPR027417">
    <property type="entry name" value="P-loop_NTPase"/>
</dbReference>
<accession>A0A6F8T405</accession>
<evidence type="ECO:0000256" key="2">
    <source>
        <dbReference type="ARBA" id="ARBA00022840"/>
    </source>
</evidence>
<dbReference type="InterPro" id="IPR051309">
    <property type="entry name" value="ABCF_ATPase"/>
</dbReference>
<dbReference type="AlphaFoldDB" id="A0A6F8T405"/>
<dbReference type="GO" id="GO:0016887">
    <property type="term" value="F:ATP hydrolysis activity"/>
    <property type="evidence" value="ECO:0007669"/>
    <property type="project" value="InterPro"/>
</dbReference>
<keyword evidence="1" id="KW-0547">Nucleotide-binding</keyword>
<evidence type="ECO:0000256" key="1">
    <source>
        <dbReference type="ARBA" id="ARBA00022741"/>
    </source>
</evidence>
<dbReference type="RefSeq" id="WP_226905613.1">
    <property type="nucleotide sequence ID" value="NZ_AP022839.1"/>
</dbReference>